<dbReference type="PANTHER" id="PTHR43798:SF33">
    <property type="entry name" value="HYDROLASE, PUTATIVE (AFU_ORTHOLOGUE AFUA_2G14860)-RELATED"/>
    <property type="match status" value="1"/>
</dbReference>
<dbReference type="InterPro" id="IPR029058">
    <property type="entry name" value="AB_hydrolase_fold"/>
</dbReference>
<sequence>MLTVSSHRVIWVLAKNNANNIAAQDKVTVQRRFVKVGSRLVHYRTAGSGPPIVLIHQSPKSSAELIGMIRQLATNFTVFAPDTPGYGYSDPLANTNAGIDDFVDALAVLFDTLGLHKPTVFGSHSGAIFGVRFAARYPHKISALVANGILINDQTTRDDLVANYFPDFAPDWEGSHLPRVWSRIRDQHCYYPWYRRSPATRIHWPASIDEMHESAMEILRAGEHYKTGYRAVLDYDITPDLTRLTVPTLLVVAEGDALVHYVPFYPPLADSTEVKVVAEFSDIPLATAAFARAHGTGCGLAIPLAGNDKCRSGRQLLNLGSGAIHYITAGDYRQPAVLILHDIGQSAARYTPLISLLAQDYFVIAPDLPGHGMSDDFGSEARVISHALDGLLAANEITECAIIAMGNSQGYATLLAAEGEITLIKLVSVGRNNTAVVPDLTVDFAGTQLLKAWYWERDKTLFSPWQCHSENTMLPMVESITPALLQQRMLDSLISARVANAQLKDLALTNNHLPSPVTPQVVESDESAGDWHWLLQALQA</sequence>
<dbReference type="GO" id="GO:0047372">
    <property type="term" value="F:monoacylglycerol lipase activity"/>
    <property type="evidence" value="ECO:0007669"/>
    <property type="project" value="TreeGrafter"/>
</dbReference>
<dbReference type="Proteomes" id="UP000176037">
    <property type="component" value="Unassembled WGS sequence"/>
</dbReference>
<dbReference type="InterPro" id="IPR000639">
    <property type="entry name" value="Epox_hydrolase-like"/>
</dbReference>
<dbReference type="AlphaFoldDB" id="A0A1E8FBQ1"/>
<dbReference type="Pfam" id="PF00561">
    <property type="entry name" value="Abhydrolase_1"/>
    <property type="match status" value="1"/>
</dbReference>
<dbReference type="Gene3D" id="3.40.50.1820">
    <property type="entry name" value="alpha/beta hydrolase"/>
    <property type="match status" value="2"/>
</dbReference>
<evidence type="ECO:0000313" key="3">
    <source>
        <dbReference type="EMBL" id="OFI33354.1"/>
    </source>
</evidence>
<accession>A0A1E8FBQ1</accession>
<keyword evidence="4" id="KW-1185">Reference proteome</keyword>
<dbReference type="InterPro" id="IPR050266">
    <property type="entry name" value="AB_hydrolase_sf"/>
</dbReference>
<dbReference type="GO" id="GO:0016020">
    <property type="term" value="C:membrane"/>
    <property type="evidence" value="ECO:0007669"/>
    <property type="project" value="TreeGrafter"/>
</dbReference>
<name>A0A1E8FBQ1_9ALTE</name>
<evidence type="ECO:0000259" key="1">
    <source>
        <dbReference type="Pfam" id="PF00561"/>
    </source>
</evidence>
<protein>
    <recommendedName>
        <fullName evidence="1 2">AB hydrolase-1 domain-containing protein</fullName>
    </recommendedName>
</protein>
<dbReference type="PANTHER" id="PTHR43798">
    <property type="entry name" value="MONOACYLGLYCEROL LIPASE"/>
    <property type="match status" value="1"/>
</dbReference>
<dbReference type="EMBL" id="MJIC01000015">
    <property type="protein sequence ID" value="OFI33354.1"/>
    <property type="molecule type" value="Genomic_DNA"/>
</dbReference>
<comment type="caution">
    <text evidence="3">The sequence shown here is derived from an EMBL/GenBank/DDBJ whole genome shotgun (WGS) entry which is preliminary data.</text>
</comment>
<gene>
    <name evidence="3" type="ORF">BFC17_03575</name>
</gene>
<dbReference type="PRINTS" id="PR00412">
    <property type="entry name" value="EPOXHYDRLASE"/>
</dbReference>
<dbReference type="OrthoDB" id="9780765at2"/>
<proteinExistence type="predicted"/>
<reference evidence="3 4" key="1">
    <citation type="submission" date="2016-09" db="EMBL/GenBank/DDBJ databases">
        <title>Alteromonas lipolytica, a new species isolated from sea water.</title>
        <authorList>
            <person name="Wu Y.-H."/>
            <person name="Cheng H."/>
            <person name="Xu X.-W."/>
        </authorList>
    </citation>
    <scope>NUCLEOTIDE SEQUENCE [LARGE SCALE GENOMIC DNA]</scope>
    <source>
        <strain evidence="3 4">JW12</strain>
    </source>
</reference>
<feature type="domain" description="AB hydrolase-1" evidence="1">
    <location>
        <begin position="50"/>
        <end position="259"/>
    </location>
</feature>
<organism evidence="3 4">
    <name type="scientific">Alteromonas lipolytica</name>
    <dbReference type="NCBI Taxonomy" id="1856405"/>
    <lineage>
        <taxon>Bacteria</taxon>
        <taxon>Pseudomonadati</taxon>
        <taxon>Pseudomonadota</taxon>
        <taxon>Gammaproteobacteria</taxon>
        <taxon>Alteromonadales</taxon>
        <taxon>Alteromonadaceae</taxon>
        <taxon>Alteromonas/Salinimonas group</taxon>
        <taxon>Alteromonas</taxon>
    </lineage>
</organism>
<dbReference type="Pfam" id="PF12697">
    <property type="entry name" value="Abhydrolase_6"/>
    <property type="match status" value="1"/>
</dbReference>
<dbReference type="GO" id="GO:0046464">
    <property type="term" value="P:acylglycerol catabolic process"/>
    <property type="evidence" value="ECO:0007669"/>
    <property type="project" value="TreeGrafter"/>
</dbReference>
<dbReference type="SUPFAM" id="SSF53474">
    <property type="entry name" value="alpha/beta-Hydrolases"/>
    <property type="match status" value="2"/>
</dbReference>
<dbReference type="InterPro" id="IPR000073">
    <property type="entry name" value="AB_hydrolase_1"/>
</dbReference>
<evidence type="ECO:0000313" key="4">
    <source>
        <dbReference type="Proteomes" id="UP000176037"/>
    </source>
</evidence>
<dbReference type="STRING" id="1856405.BFC17_03575"/>
<feature type="domain" description="AB hydrolase-1" evidence="2">
    <location>
        <begin position="337"/>
        <end position="457"/>
    </location>
</feature>
<evidence type="ECO:0000259" key="2">
    <source>
        <dbReference type="Pfam" id="PF12697"/>
    </source>
</evidence>